<keyword evidence="4" id="KW-0804">Transcription</keyword>
<evidence type="ECO:0000313" key="7">
    <source>
        <dbReference type="EMBL" id="KAF9607846.1"/>
    </source>
</evidence>
<evidence type="ECO:0000256" key="2">
    <source>
        <dbReference type="ARBA" id="ARBA00023015"/>
    </source>
</evidence>
<protein>
    <recommendedName>
        <fullName evidence="6">AP2/ERF domain-containing protein</fullName>
    </recommendedName>
</protein>
<evidence type="ECO:0000313" key="8">
    <source>
        <dbReference type="Proteomes" id="UP000631114"/>
    </source>
</evidence>
<dbReference type="PROSITE" id="PS51032">
    <property type="entry name" value="AP2_ERF"/>
    <property type="match status" value="1"/>
</dbReference>
<accession>A0A835HY56</accession>
<dbReference type="GO" id="GO:0003700">
    <property type="term" value="F:DNA-binding transcription factor activity"/>
    <property type="evidence" value="ECO:0007669"/>
    <property type="project" value="InterPro"/>
</dbReference>
<evidence type="ECO:0000259" key="6">
    <source>
        <dbReference type="PROSITE" id="PS51032"/>
    </source>
</evidence>
<evidence type="ECO:0000256" key="1">
    <source>
        <dbReference type="ARBA" id="ARBA00004123"/>
    </source>
</evidence>
<dbReference type="GO" id="GO:0005634">
    <property type="term" value="C:nucleus"/>
    <property type="evidence" value="ECO:0007669"/>
    <property type="project" value="UniProtKB-SubCell"/>
</dbReference>
<feature type="domain" description="AP2/ERF" evidence="6">
    <location>
        <begin position="17"/>
        <end position="41"/>
    </location>
</feature>
<comment type="caution">
    <text evidence="7">The sequence shown here is derived from an EMBL/GenBank/DDBJ whole genome shotgun (WGS) entry which is preliminary data.</text>
</comment>
<keyword evidence="8" id="KW-1185">Reference proteome</keyword>
<evidence type="ECO:0000256" key="5">
    <source>
        <dbReference type="ARBA" id="ARBA00023242"/>
    </source>
</evidence>
<dbReference type="GO" id="GO:0003677">
    <property type="term" value="F:DNA binding"/>
    <property type="evidence" value="ECO:0007669"/>
    <property type="project" value="UniProtKB-KW"/>
</dbReference>
<evidence type="ECO:0000256" key="4">
    <source>
        <dbReference type="ARBA" id="ARBA00023163"/>
    </source>
</evidence>
<proteinExistence type="predicted"/>
<dbReference type="EMBL" id="JADFTS010000004">
    <property type="protein sequence ID" value="KAF9607846.1"/>
    <property type="molecule type" value="Genomic_DNA"/>
</dbReference>
<dbReference type="AlphaFoldDB" id="A0A835HY56"/>
<keyword evidence="2" id="KW-0805">Transcription regulation</keyword>
<dbReference type="Proteomes" id="UP000631114">
    <property type="component" value="Unassembled WGS sequence"/>
</dbReference>
<comment type="subcellular location">
    <subcellularLocation>
        <location evidence="1">Nucleus</location>
    </subcellularLocation>
</comment>
<dbReference type="InterPro" id="IPR001471">
    <property type="entry name" value="AP2/ERF_dom"/>
</dbReference>
<name>A0A835HY56_9MAGN</name>
<reference evidence="7 8" key="1">
    <citation type="submission" date="2020-10" db="EMBL/GenBank/DDBJ databases">
        <title>The Coptis chinensis genome and diversification of protoberbering-type alkaloids.</title>
        <authorList>
            <person name="Wang B."/>
            <person name="Shu S."/>
            <person name="Song C."/>
            <person name="Liu Y."/>
        </authorList>
    </citation>
    <scope>NUCLEOTIDE SEQUENCE [LARGE SCALE GENOMIC DNA]</scope>
    <source>
        <strain evidence="7">HL-2020</strain>
        <tissue evidence="7">Leaf</tissue>
    </source>
</reference>
<gene>
    <name evidence="7" type="ORF">IFM89_002063</name>
</gene>
<organism evidence="7 8">
    <name type="scientific">Coptis chinensis</name>
    <dbReference type="NCBI Taxonomy" id="261450"/>
    <lineage>
        <taxon>Eukaryota</taxon>
        <taxon>Viridiplantae</taxon>
        <taxon>Streptophyta</taxon>
        <taxon>Embryophyta</taxon>
        <taxon>Tracheophyta</taxon>
        <taxon>Spermatophyta</taxon>
        <taxon>Magnoliopsida</taxon>
        <taxon>Ranunculales</taxon>
        <taxon>Ranunculaceae</taxon>
        <taxon>Coptidoideae</taxon>
        <taxon>Coptis</taxon>
    </lineage>
</organism>
<evidence type="ECO:0000256" key="3">
    <source>
        <dbReference type="ARBA" id="ARBA00023125"/>
    </source>
</evidence>
<dbReference type="OrthoDB" id="10038011at2759"/>
<keyword evidence="3" id="KW-0238">DNA-binding</keyword>
<sequence length="141" mass="15636">MDVLRSPQRGKGSISTNYRGIIHRPWGRWAIEIRDPRKGVRDAQTRAVKANPHKALPTDNHTLQRLVFNQDFSLMTYTSDDSLGLWKRTPTPGADFIGHFASMKDQSGFQSFTPADGDMLCFTSKGATLSVVPNLDGKTGT</sequence>
<keyword evidence="5" id="KW-0539">Nucleus</keyword>